<dbReference type="RefSeq" id="WP_263711995.1">
    <property type="nucleotide sequence ID" value="NZ_JAOWKX010000003.1"/>
</dbReference>
<proteinExistence type="predicted"/>
<evidence type="ECO:0000313" key="2">
    <source>
        <dbReference type="Proteomes" id="UP001652504"/>
    </source>
</evidence>
<comment type="caution">
    <text evidence="1">The sequence shown here is derived from an EMBL/GenBank/DDBJ whole genome shotgun (WGS) entry which is preliminary data.</text>
</comment>
<dbReference type="Proteomes" id="UP001652504">
    <property type="component" value="Unassembled WGS sequence"/>
</dbReference>
<accession>A0ABT3A7T4</accession>
<reference evidence="1 2" key="1">
    <citation type="submission" date="2022-10" db="EMBL/GenBank/DDBJ databases">
        <title>Aestuariibacter sp. AA17 isolated from Montipora capitata coral fragment.</title>
        <authorList>
            <person name="Emsley S.A."/>
            <person name="Pfannmuller K.M."/>
            <person name="Loughran R.M."/>
            <person name="Shlafstein M."/>
            <person name="Papke E."/>
            <person name="Saw J.H."/>
            <person name="Ushijima B."/>
            <person name="Videau P."/>
        </authorList>
    </citation>
    <scope>NUCLEOTIDE SEQUENCE [LARGE SCALE GENOMIC DNA]</scope>
    <source>
        <strain evidence="1 2">AA17</strain>
    </source>
</reference>
<keyword evidence="2" id="KW-1185">Reference proteome</keyword>
<organism evidence="1 2">
    <name type="scientific">Fluctibacter corallii</name>
    <dbReference type="NCBI Taxonomy" id="2984329"/>
    <lineage>
        <taxon>Bacteria</taxon>
        <taxon>Pseudomonadati</taxon>
        <taxon>Pseudomonadota</taxon>
        <taxon>Gammaproteobacteria</taxon>
        <taxon>Alteromonadales</taxon>
        <taxon>Alteromonadaceae</taxon>
        <taxon>Fluctibacter</taxon>
    </lineage>
</organism>
<dbReference type="EMBL" id="JAOWKX010000003">
    <property type="protein sequence ID" value="MCV2884719.1"/>
    <property type="molecule type" value="Genomic_DNA"/>
</dbReference>
<protein>
    <submittedName>
        <fullName evidence="1">Uncharacterized protein</fullName>
    </submittedName>
</protein>
<gene>
    <name evidence="1" type="ORF">OE749_08425</name>
</gene>
<sequence>MHDWTLIEISVFWKAGLATLSFRDSESDIQVIKAHKLRKITIPRELEWGNSVSVSKVTQSESINGAIQVKVEIQSGDTIEVLAQEFEFPD</sequence>
<evidence type="ECO:0000313" key="1">
    <source>
        <dbReference type="EMBL" id="MCV2884719.1"/>
    </source>
</evidence>
<name>A0ABT3A7T4_9ALTE</name>